<evidence type="ECO:0000256" key="1">
    <source>
        <dbReference type="ARBA" id="ARBA00001561"/>
    </source>
</evidence>
<evidence type="ECO:0000313" key="9">
    <source>
        <dbReference type="Proteomes" id="UP000189369"/>
    </source>
</evidence>
<dbReference type="EMBL" id="CP019697">
    <property type="protein sequence ID" value="AQS51111.1"/>
    <property type="molecule type" value="Genomic_DNA"/>
</dbReference>
<proteinExistence type="inferred from homology"/>
<gene>
    <name evidence="8" type="ORF">PAEH1_05125</name>
</gene>
<reference evidence="8 9" key="1">
    <citation type="submission" date="2017-01" db="EMBL/GenBank/DDBJ databases">
        <title>Complete Genome Sequence of Paenalcaligenes hominis, Isolated from a paraplegic Patient with neurogenic bladder.</title>
        <authorList>
            <person name="Mukhopadhyay R."/>
            <person name="Joaquin J."/>
            <person name="Hogue R."/>
            <person name="Kilaru A."/>
            <person name="Jospin G."/>
            <person name="Mars K."/>
            <person name="Eisen J.A."/>
            <person name="Chaturvedi V."/>
        </authorList>
    </citation>
    <scope>NUCLEOTIDE SEQUENCE [LARGE SCALE GENOMIC DNA]</scope>
    <source>
        <strain evidence="8 9">15S00501</strain>
    </source>
</reference>
<dbReference type="Gene3D" id="1.10.101.10">
    <property type="entry name" value="PGBD-like superfamily/PGBD"/>
    <property type="match status" value="1"/>
</dbReference>
<organism evidence="8 9">
    <name type="scientific">Paenalcaligenes hominis</name>
    <dbReference type="NCBI Taxonomy" id="643674"/>
    <lineage>
        <taxon>Bacteria</taxon>
        <taxon>Pseudomonadati</taxon>
        <taxon>Pseudomonadota</taxon>
        <taxon>Betaproteobacteria</taxon>
        <taxon>Burkholderiales</taxon>
        <taxon>Alcaligenaceae</taxon>
        <taxon>Paenalcaligenes</taxon>
    </lineage>
</organism>
<dbReference type="InterPro" id="IPR002477">
    <property type="entry name" value="Peptidoglycan-bd-like"/>
</dbReference>
<dbReference type="KEGG" id="phn:PAEH1_05125"/>
<evidence type="ECO:0000256" key="5">
    <source>
        <dbReference type="ARBA" id="ARBA00023316"/>
    </source>
</evidence>
<feature type="signal peptide" evidence="6">
    <location>
        <begin position="1"/>
        <end position="24"/>
    </location>
</feature>
<dbReference type="CDD" id="cd06583">
    <property type="entry name" value="PGRP"/>
    <property type="match status" value="1"/>
</dbReference>
<dbReference type="InterPro" id="IPR002502">
    <property type="entry name" value="Amidase_domain"/>
</dbReference>
<dbReference type="InterPro" id="IPR051206">
    <property type="entry name" value="NAMLAA_amidase_2"/>
</dbReference>
<dbReference type="SUPFAM" id="SSF47090">
    <property type="entry name" value="PGBD-like"/>
    <property type="match status" value="1"/>
</dbReference>
<dbReference type="GO" id="GO:0009254">
    <property type="term" value="P:peptidoglycan turnover"/>
    <property type="evidence" value="ECO:0007669"/>
    <property type="project" value="TreeGrafter"/>
</dbReference>
<evidence type="ECO:0000256" key="3">
    <source>
        <dbReference type="ARBA" id="ARBA00011901"/>
    </source>
</evidence>
<dbReference type="STRING" id="643674.PAEH1_05125"/>
<dbReference type="GO" id="GO:0009253">
    <property type="term" value="P:peptidoglycan catabolic process"/>
    <property type="evidence" value="ECO:0007669"/>
    <property type="project" value="InterPro"/>
</dbReference>
<dbReference type="PROSITE" id="PS51257">
    <property type="entry name" value="PROKAR_LIPOPROTEIN"/>
    <property type="match status" value="1"/>
</dbReference>
<dbReference type="SMART" id="SM00644">
    <property type="entry name" value="Ami_2"/>
    <property type="match status" value="1"/>
</dbReference>
<dbReference type="Proteomes" id="UP000189369">
    <property type="component" value="Chromosome"/>
</dbReference>
<protein>
    <recommendedName>
        <fullName evidence="3">N-acetylmuramoyl-L-alanine amidase</fullName>
        <ecNumber evidence="3">3.5.1.28</ecNumber>
    </recommendedName>
</protein>
<evidence type="ECO:0000256" key="2">
    <source>
        <dbReference type="ARBA" id="ARBA00007553"/>
    </source>
</evidence>
<dbReference type="Pfam" id="PF01471">
    <property type="entry name" value="PG_binding_1"/>
    <property type="match status" value="1"/>
</dbReference>
<comment type="similarity">
    <text evidence="2">Belongs to the N-acetylmuramoyl-L-alanine amidase 2 family.</text>
</comment>
<dbReference type="PANTHER" id="PTHR30417">
    <property type="entry name" value="N-ACETYLMURAMOYL-L-ALANINE AMIDASE AMID"/>
    <property type="match status" value="1"/>
</dbReference>
<dbReference type="Gene3D" id="3.40.80.10">
    <property type="entry name" value="Peptidoglycan recognition protein-like"/>
    <property type="match status" value="1"/>
</dbReference>
<dbReference type="GO" id="GO:0071555">
    <property type="term" value="P:cell wall organization"/>
    <property type="evidence" value="ECO:0007669"/>
    <property type="project" value="UniProtKB-KW"/>
</dbReference>
<feature type="domain" description="N-acetylmuramoyl-L-alanine amidase" evidence="7">
    <location>
        <begin position="32"/>
        <end position="170"/>
    </location>
</feature>
<dbReference type="SUPFAM" id="SSF55846">
    <property type="entry name" value="N-acetylmuramoyl-L-alanine amidase-like"/>
    <property type="match status" value="1"/>
</dbReference>
<dbReference type="AlphaFoldDB" id="A0A1U9JZC7"/>
<keyword evidence="6" id="KW-0732">Signal</keyword>
<feature type="chain" id="PRO_5012934020" description="N-acetylmuramoyl-L-alanine amidase" evidence="6">
    <location>
        <begin position="25"/>
        <end position="271"/>
    </location>
</feature>
<dbReference type="GO" id="GO:0008745">
    <property type="term" value="F:N-acetylmuramoyl-L-alanine amidase activity"/>
    <property type="evidence" value="ECO:0007669"/>
    <property type="project" value="UniProtKB-EC"/>
</dbReference>
<dbReference type="EC" id="3.5.1.28" evidence="3"/>
<sequence length="271" mass="30048">MRNPLSLSVVMGSCALLSACSSLGPQLNYTLNTDFEAQGHNSRVRHVVIHYTSSPFPVALKTLTQQNVSSHYLITDTNQPVVYQLVDENRRAWHAGVSAWYDYPDLNTSSIGIELVNEGRRPDLSWAPYTPQQIETLIALLHDIVAKHNIPAEHIVGHSDIAPQRKIDPGPLFPWEQLAQAGLGRWFDAGTAQHFSDFYAAEGLPTPIETQQLLQQIGYPIDITGQWDAASINVLRAFQMRYRPAQYDGILDTETAGILRALQHGAVSDAP</sequence>
<name>A0A1U9JZC7_9BURK</name>
<dbReference type="InterPro" id="IPR036366">
    <property type="entry name" value="PGBDSf"/>
</dbReference>
<dbReference type="InterPro" id="IPR036365">
    <property type="entry name" value="PGBD-like_sf"/>
</dbReference>
<keyword evidence="5" id="KW-0961">Cell wall biogenesis/degradation</keyword>
<dbReference type="FunFam" id="3.40.80.10:FF:000003">
    <property type="entry name" value="N-acetylmuramoyl-L-alanine amidase"/>
    <property type="match status" value="1"/>
</dbReference>
<comment type="catalytic activity">
    <reaction evidence="1">
        <text>Hydrolyzes the link between N-acetylmuramoyl residues and L-amino acid residues in certain cell-wall glycopeptides.</text>
        <dbReference type="EC" id="3.5.1.28"/>
    </reaction>
</comment>
<dbReference type="PANTHER" id="PTHR30417:SF1">
    <property type="entry name" value="N-ACETYLMURAMOYL-L-ALANINE AMIDASE AMID"/>
    <property type="match status" value="1"/>
</dbReference>
<keyword evidence="4" id="KW-0378">Hydrolase</keyword>
<accession>A0A1U9JZC7</accession>
<dbReference type="Pfam" id="PF01510">
    <property type="entry name" value="Amidase_2"/>
    <property type="match status" value="1"/>
</dbReference>
<evidence type="ECO:0000256" key="4">
    <source>
        <dbReference type="ARBA" id="ARBA00022801"/>
    </source>
</evidence>
<dbReference type="OrthoDB" id="9794842at2"/>
<evidence type="ECO:0000313" key="8">
    <source>
        <dbReference type="EMBL" id="AQS51111.1"/>
    </source>
</evidence>
<dbReference type="InterPro" id="IPR036505">
    <property type="entry name" value="Amidase/PGRP_sf"/>
</dbReference>
<evidence type="ECO:0000259" key="7">
    <source>
        <dbReference type="SMART" id="SM00644"/>
    </source>
</evidence>
<dbReference type="GO" id="GO:0019867">
    <property type="term" value="C:outer membrane"/>
    <property type="evidence" value="ECO:0007669"/>
    <property type="project" value="TreeGrafter"/>
</dbReference>
<evidence type="ECO:0000256" key="6">
    <source>
        <dbReference type="SAM" id="SignalP"/>
    </source>
</evidence>